<dbReference type="FunFam" id="3.40.50.300:FF:000425">
    <property type="entry name" value="Probable ABC transporter, ATP-binding subunit"/>
    <property type="match status" value="1"/>
</dbReference>
<dbReference type="GO" id="GO:0016887">
    <property type="term" value="F:ATP hydrolysis activity"/>
    <property type="evidence" value="ECO:0007669"/>
    <property type="project" value="InterPro"/>
</dbReference>
<keyword evidence="1" id="KW-0813">Transport</keyword>
<dbReference type="InterPro" id="IPR013611">
    <property type="entry name" value="Transp-assoc_OB_typ2"/>
</dbReference>
<evidence type="ECO:0000256" key="7">
    <source>
        <dbReference type="ARBA" id="ARBA00023065"/>
    </source>
</evidence>
<evidence type="ECO:0000256" key="1">
    <source>
        <dbReference type="ARBA" id="ARBA00022448"/>
    </source>
</evidence>
<evidence type="ECO:0000256" key="5">
    <source>
        <dbReference type="ARBA" id="ARBA00022840"/>
    </source>
</evidence>
<dbReference type="eggNOG" id="COG3842">
    <property type="taxonomic scope" value="Bacteria"/>
</dbReference>
<keyword evidence="7" id="KW-0406">Ion transport</keyword>
<keyword evidence="2" id="KW-1003">Cell membrane</keyword>
<dbReference type="PANTHER" id="PTHR42781">
    <property type="entry name" value="SPERMIDINE/PUTRESCINE IMPORT ATP-BINDING PROTEIN POTA"/>
    <property type="match status" value="1"/>
</dbReference>
<keyword evidence="11" id="KW-1185">Reference proteome</keyword>
<dbReference type="InterPro" id="IPR003593">
    <property type="entry name" value="AAA+_ATPase"/>
</dbReference>
<dbReference type="InterPro" id="IPR017871">
    <property type="entry name" value="ABC_transporter-like_CS"/>
</dbReference>
<keyword evidence="8" id="KW-0472">Membrane</keyword>
<dbReference type="GO" id="GO:0005524">
    <property type="term" value="F:ATP binding"/>
    <property type="evidence" value="ECO:0007669"/>
    <property type="project" value="UniProtKB-KW"/>
</dbReference>
<dbReference type="GO" id="GO:0015408">
    <property type="term" value="F:ABC-type ferric iron transporter activity"/>
    <property type="evidence" value="ECO:0007669"/>
    <property type="project" value="InterPro"/>
</dbReference>
<keyword evidence="6" id="KW-0408">Iron</keyword>
<dbReference type="PROSITE" id="PS50893">
    <property type="entry name" value="ABC_TRANSPORTER_2"/>
    <property type="match status" value="1"/>
</dbReference>
<keyword evidence="3" id="KW-0410">Iron transport</keyword>
<dbReference type="STRING" id="1238182.C882_3960"/>
<dbReference type="Pfam" id="PF00005">
    <property type="entry name" value="ABC_tran"/>
    <property type="match status" value="1"/>
</dbReference>
<dbReference type="PANTHER" id="PTHR42781:SF4">
    <property type="entry name" value="SPERMIDINE_PUTRESCINE IMPORT ATP-BINDING PROTEIN POTA"/>
    <property type="match status" value="1"/>
</dbReference>
<dbReference type="Gene3D" id="3.40.50.300">
    <property type="entry name" value="P-loop containing nucleotide triphosphate hydrolases"/>
    <property type="match status" value="1"/>
</dbReference>
<evidence type="ECO:0000313" key="11">
    <source>
        <dbReference type="Proteomes" id="UP000009881"/>
    </source>
</evidence>
<evidence type="ECO:0000256" key="4">
    <source>
        <dbReference type="ARBA" id="ARBA00022741"/>
    </source>
</evidence>
<protein>
    <submittedName>
        <fullName evidence="10">Ferric iron ABC transporter, ATP-binding protein</fullName>
    </submittedName>
</protein>
<dbReference type="SUPFAM" id="SSF50331">
    <property type="entry name" value="MOP-like"/>
    <property type="match status" value="1"/>
</dbReference>
<comment type="caution">
    <text evidence="10">The sequence shown here is derived from an EMBL/GenBank/DDBJ whole genome shotgun (WGS) entry which is preliminary data.</text>
</comment>
<dbReference type="SMART" id="SM00382">
    <property type="entry name" value="AAA"/>
    <property type="match status" value="1"/>
</dbReference>
<reference evidence="10 11" key="1">
    <citation type="journal article" date="2013" name="Genome Announc.">
        <title>Draft Genome Sequence of an Alphaproteobacterium, Caenispirillum salinarum AK4(T), Isolated from a Solar Saltern.</title>
        <authorList>
            <person name="Khatri I."/>
            <person name="Singh A."/>
            <person name="Korpole S."/>
            <person name="Pinnaka A.K."/>
            <person name="Subramanian S."/>
        </authorList>
    </citation>
    <scope>NUCLEOTIDE SEQUENCE [LARGE SCALE GENOMIC DNA]</scope>
    <source>
        <strain evidence="10 11">AK4</strain>
    </source>
</reference>
<dbReference type="InterPro" id="IPR008995">
    <property type="entry name" value="Mo/tungstate-bd_C_term_dom"/>
</dbReference>
<gene>
    <name evidence="10" type="ORF">C882_3960</name>
</gene>
<dbReference type="GO" id="GO:0015697">
    <property type="term" value="P:quaternary ammonium group transport"/>
    <property type="evidence" value="ECO:0007669"/>
    <property type="project" value="UniProtKB-ARBA"/>
</dbReference>
<dbReference type="EMBL" id="ANHY01000006">
    <property type="protein sequence ID" value="EKV31587.1"/>
    <property type="molecule type" value="Genomic_DNA"/>
</dbReference>
<feature type="domain" description="ABC transporter" evidence="9">
    <location>
        <begin position="22"/>
        <end position="255"/>
    </location>
</feature>
<dbReference type="InterPro" id="IPR003439">
    <property type="entry name" value="ABC_transporter-like_ATP-bd"/>
</dbReference>
<accession>K9H211</accession>
<dbReference type="Pfam" id="PF08402">
    <property type="entry name" value="TOBE_2"/>
    <property type="match status" value="1"/>
</dbReference>
<organism evidence="10 11">
    <name type="scientific">Caenispirillum salinarum AK4</name>
    <dbReference type="NCBI Taxonomy" id="1238182"/>
    <lineage>
        <taxon>Bacteria</taxon>
        <taxon>Pseudomonadati</taxon>
        <taxon>Pseudomonadota</taxon>
        <taxon>Alphaproteobacteria</taxon>
        <taxon>Rhodospirillales</taxon>
        <taxon>Novispirillaceae</taxon>
        <taxon>Caenispirillum</taxon>
    </lineage>
</organism>
<dbReference type="GO" id="GO:0043190">
    <property type="term" value="C:ATP-binding cassette (ABC) transporter complex"/>
    <property type="evidence" value="ECO:0007669"/>
    <property type="project" value="InterPro"/>
</dbReference>
<evidence type="ECO:0000256" key="2">
    <source>
        <dbReference type="ARBA" id="ARBA00022475"/>
    </source>
</evidence>
<dbReference type="PROSITE" id="PS00211">
    <property type="entry name" value="ABC_TRANSPORTER_1"/>
    <property type="match status" value="1"/>
</dbReference>
<dbReference type="InterPro" id="IPR015853">
    <property type="entry name" value="ABC_transpr_FbpC"/>
</dbReference>
<dbReference type="InterPro" id="IPR050093">
    <property type="entry name" value="ABC_SmlMolc_Importer"/>
</dbReference>
<name>K9H211_9PROT</name>
<evidence type="ECO:0000256" key="6">
    <source>
        <dbReference type="ARBA" id="ARBA00023004"/>
    </source>
</evidence>
<dbReference type="SUPFAM" id="SSF52540">
    <property type="entry name" value="P-loop containing nucleoside triphosphate hydrolases"/>
    <property type="match status" value="1"/>
</dbReference>
<dbReference type="Proteomes" id="UP000009881">
    <property type="component" value="Unassembled WGS sequence"/>
</dbReference>
<proteinExistence type="predicted"/>
<sequence length="375" mass="40634">MKIAPIRPVPFRDKVDPDKAGLVMTEIRHAYEADKPVVDGVTLTVGPGEFLCLLGPSGCGKTTTLRIAAGLEAPTEGEVRVAGLKVADPRTFVPPERRNVGFLFQDYALFPHLTVEENVAFGLEGMSRKKKQERARDVLSQVGMSDYMQVYPHTLSGGQQQRVGLARALAPAPKLMLLDEPFSGLDRRLRDQVRDETLHVLKETGVATVMVTHDPEEAMFMADSIALMNGGRIVQMGTPVELYCYPKTAFAARFFGEVNEFRWTVRGGALDTPLGTLDAGTLADGAKAAVMVRPEALKLTAIEDGSSPSVVGRVLASRMLGRSSLVHLSVDVPGGGAGLHLHARVPGRYLPPPDERLEVGFDDSLVFVYPADEAY</sequence>
<dbReference type="RefSeq" id="WP_009540068.1">
    <property type="nucleotide sequence ID" value="NZ_ANHY01000006.1"/>
</dbReference>
<dbReference type="CDD" id="cd03259">
    <property type="entry name" value="ABC_Carb_Solutes_like"/>
    <property type="match status" value="1"/>
</dbReference>
<keyword evidence="5 10" id="KW-0067">ATP-binding</keyword>
<evidence type="ECO:0000313" key="10">
    <source>
        <dbReference type="EMBL" id="EKV31587.1"/>
    </source>
</evidence>
<evidence type="ECO:0000256" key="3">
    <source>
        <dbReference type="ARBA" id="ARBA00022496"/>
    </source>
</evidence>
<dbReference type="InterPro" id="IPR027417">
    <property type="entry name" value="P-loop_NTPase"/>
</dbReference>
<dbReference type="PATRIC" id="fig|1238182.3.peg.1622"/>
<dbReference type="AlphaFoldDB" id="K9H211"/>
<evidence type="ECO:0000259" key="9">
    <source>
        <dbReference type="PROSITE" id="PS50893"/>
    </source>
</evidence>
<keyword evidence="4" id="KW-0547">Nucleotide-binding</keyword>
<evidence type="ECO:0000256" key="8">
    <source>
        <dbReference type="ARBA" id="ARBA00023136"/>
    </source>
</evidence>